<dbReference type="AlphaFoldDB" id="A0AA46UT91"/>
<dbReference type="RefSeq" id="WP_053313325.1">
    <property type="nucleotide sequence ID" value="NZ_CP062152.1"/>
</dbReference>
<geneLocation type="plasmid" evidence="1 2">
    <name>pVP-16-VB00198-1</name>
</geneLocation>
<gene>
    <name evidence="1" type="ORF">M5598_25180</name>
</gene>
<evidence type="ECO:0000313" key="2">
    <source>
        <dbReference type="Proteomes" id="UP001163036"/>
    </source>
</evidence>
<proteinExistence type="predicted"/>
<organism evidence="1 2">
    <name type="scientific">Vibrio parahaemolyticus</name>
    <dbReference type="NCBI Taxonomy" id="670"/>
    <lineage>
        <taxon>Bacteria</taxon>
        <taxon>Pseudomonadati</taxon>
        <taxon>Pseudomonadota</taxon>
        <taxon>Gammaproteobacteria</taxon>
        <taxon>Vibrionales</taxon>
        <taxon>Vibrionaceae</taxon>
        <taxon>Vibrio</taxon>
    </lineage>
</organism>
<protein>
    <submittedName>
        <fullName evidence="1">Uncharacterized protein</fullName>
    </submittedName>
</protein>
<sequence>MINIYDGDGEKIIKFIQQNFSSDLPKNGFLAGQAVCGVLMYLKGLSKEIVLNDIDIFHIVQKFSNSYSQQKFNSFQIVNGLSLDRKTLQAFKTSEDKSIFESKSKDIIQNYYSQLGDMETDTEDYADALKRLEKAHTRNVDIVNGYLSYYHSTSNDTYRICDVFRKGLINSVIVQSPNGDYSSILKGFDINCTQVGVCLTTKKIYFTPHFLMFLNSLKLEVTNATRPSHTLIRLIKKQNELGLNFDEERTLSALNMSILLNNSKFRENILEPELELVSLLKTNIFSSDVMAYKIPKMGKVYLEKYGSVKHLMPGYHLEEFNYSPKSSSDEESKQSLYDLTTTLELPDYITSGIHREMLEKRLKCKVIGYAGILKEHAVSIINHYYSNNKNVLIPVSFTKKQAQKSLVRQPRHSEVIKDLIALKDVKIEKGLLNSKQYNKVSYYPEFWSKLESLQSKYHQNVYSSLISFIEDNDKLYRLYRDNREYLNKPYIDIEGSFTSQDSALRAVERFKMDIKSLLSQSHIRRNLLIDSLTIDGFEFSLVNTFLEHYDFYKDLYDGYGINRANNVYWIRNCSKLPITITKDDKVIGKLCYVMYKYHDDKSRLSIYNRYAFVLDSSTSENELRKLATKYLFKLSELGIINEIKKVYDKIGNEY</sequence>
<dbReference type="Proteomes" id="UP001163036">
    <property type="component" value="Plasmid pVP-16-VB00198-1"/>
</dbReference>
<dbReference type="EMBL" id="CP097357">
    <property type="protein sequence ID" value="UYV30304.1"/>
    <property type="molecule type" value="Genomic_DNA"/>
</dbReference>
<reference evidence="1" key="1">
    <citation type="submission" date="2022-05" db="EMBL/GenBank/DDBJ databases">
        <title>Megaplasmid of Vibrio parahaemolyticus.</title>
        <authorList>
            <person name="Strauch E."/>
            <person name="Borowiak M."/>
        </authorList>
    </citation>
    <scope>NUCLEOTIDE SEQUENCE</scope>
    <source>
        <strain evidence="1">16-VB00198</strain>
        <plasmid evidence="1">pVP-16-VB00198-1</plasmid>
    </source>
</reference>
<evidence type="ECO:0000313" key="1">
    <source>
        <dbReference type="EMBL" id="UYV30304.1"/>
    </source>
</evidence>
<keyword evidence="1" id="KW-0614">Plasmid</keyword>
<name>A0AA46UT91_VIBPH</name>
<accession>A0AA46UT91</accession>